<dbReference type="RefSeq" id="WP_109340763.1">
    <property type="nucleotide sequence ID" value="NZ_CP029347.1"/>
</dbReference>
<dbReference type="EMBL" id="CP029347">
    <property type="protein sequence ID" value="AWL13255.1"/>
    <property type="molecule type" value="Genomic_DNA"/>
</dbReference>
<proteinExistence type="inferred from homology"/>
<dbReference type="OrthoDB" id="9816005at2"/>
<gene>
    <name evidence="9" type="primary">tatB</name>
    <name evidence="11" type="ORF">HMF8227_02806</name>
</gene>
<protein>
    <recommendedName>
        <fullName evidence="9">Sec-independent protein translocase protein TatB</fullName>
    </recommendedName>
</protein>
<keyword evidence="2 9" id="KW-0813">Transport</keyword>
<reference evidence="11 12" key="1">
    <citation type="submission" date="2018-05" db="EMBL/GenBank/DDBJ databases">
        <title>Salinimonas sp. HMF8227 Genome sequencing and assembly.</title>
        <authorList>
            <person name="Kang H."/>
            <person name="Kang J."/>
            <person name="Cha I."/>
            <person name="Kim H."/>
            <person name="Joh K."/>
        </authorList>
    </citation>
    <scope>NUCLEOTIDE SEQUENCE [LARGE SCALE GENOMIC DNA]</scope>
    <source>
        <strain evidence="11 12">HMF8227</strain>
    </source>
</reference>
<evidence type="ECO:0000256" key="4">
    <source>
        <dbReference type="ARBA" id="ARBA00022692"/>
    </source>
</evidence>
<dbReference type="Gene3D" id="1.20.5.3310">
    <property type="match status" value="1"/>
</dbReference>
<evidence type="ECO:0000256" key="1">
    <source>
        <dbReference type="ARBA" id="ARBA00004167"/>
    </source>
</evidence>
<dbReference type="AlphaFoldDB" id="A0A2S2E6H0"/>
<evidence type="ECO:0000256" key="5">
    <source>
        <dbReference type="ARBA" id="ARBA00022927"/>
    </source>
</evidence>
<keyword evidence="12" id="KW-1185">Reference proteome</keyword>
<dbReference type="Proteomes" id="UP000245728">
    <property type="component" value="Chromosome"/>
</dbReference>
<feature type="compositionally biased region" description="Basic and acidic residues" evidence="10">
    <location>
        <begin position="84"/>
        <end position="100"/>
    </location>
</feature>
<evidence type="ECO:0000256" key="9">
    <source>
        <dbReference type="HAMAP-Rule" id="MF_00237"/>
    </source>
</evidence>
<keyword evidence="6 9" id="KW-1133">Transmembrane helix</keyword>
<dbReference type="InterPro" id="IPR018448">
    <property type="entry name" value="TatB"/>
</dbReference>
<dbReference type="GO" id="GO:0008320">
    <property type="term" value="F:protein transmembrane transporter activity"/>
    <property type="evidence" value="ECO:0007669"/>
    <property type="project" value="UniProtKB-UniRule"/>
</dbReference>
<comment type="function">
    <text evidence="9">Part of the twin-arginine translocation (Tat) system that transports large folded proteins containing a characteristic twin-arginine motif in their signal peptide across membranes. Together with TatC, TatB is part of a receptor directly interacting with Tat signal peptides. TatB may form an oligomeric binding site that transiently accommodates folded Tat precursor proteins before their translocation.</text>
</comment>
<comment type="similarity">
    <text evidence="9">Belongs to the TatB family.</text>
</comment>
<accession>A0A2S2E6H0</accession>
<keyword evidence="5 9" id="KW-0653">Protein transport</keyword>
<dbReference type="PANTHER" id="PTHR33162:SF1">
    <property type="entry name" value="SEC-INDEPENDENT PROTEIN TRANSLOCASE PROTEIN TATA, CHLOROPLASTIC"/>
    <property type="match status" value="1"/>
</dbReference>
<dbReference type="KEGG" id="salh:HMF8227_02806"/>
<dbReference type="GO" id="GO:0033281">
    <property type="term" value="C:TAT protein transport complex"/>
    <property type="evidence" value="ECO:0007669"/>
    <property type="project" value="UniProtKB-UniRule"/>
</dbReference>
<keyword evidence="4 9" id="KW-0812">Transmembrane</keyword>
<evidence type="ECO:0000256" key="10">
    <source>
        <dbReference type="SAM" id="MobiDB-lite"/>
    </source>
</evidence>
<evidence type="ECO:0000313" key="11">
    <source>
        <dbReference type="EMBL" id="AWL13255.1"/>
    </source>
</evidence>
<evidence type="ECO:0000256" key="6">
    <source>
        <dbReference type="ARBA" id="ARBA00022989"/>
    </source>
</evidence>
<dbReference type="NCBIfam" id="TIGR01410">
    <property type="entry name" value="tatB"/>
    <property type="match status" value="1"/>
</dbReference>
<comment type="subcellular location">
    <subcellularLocation>
        <location evidence="9">Cell membrane</location>
        <topology evidence="9">Single-pass membrane protein</topology>
    </subcellularLocation>
    <subcellularLocation>
        <location evidence="1">Membrane</location>
        <topology evidence="1">Single-pass membrane protein</topology>
    </subcellularLocation>
</comment>
<name>A0A2S2E6H0_9ALTE</name>
<dbReference type="PANTHER" id="PTHR33162">
    <property type="entry name" value="SEC-INDEPENDENT PROTEIN TRANSLOCASE PROTEIN TATA, CHLOROPLASTIC"/>
    <property type="match status" value="1"/>
</dbReference>
<evidence type="ECO:0000256" key="3">
    <source>
        <dbReference type="ARBA" id="ARBA00022475"/>
    </source>
</evidence>
<dbReference type="PRINTS" id="PR01506">
    <property type="entry name" value="TATBPROTEIN"/>
</dbReference>
<dbReference type="Pfam" id="PF02416">
    <property type="entry name" value="TatA_B_E"/>
    <property type="match status" value="1"/>
</dbReference>
<dbReference type="GO" id="GO:0043953">
    <property type="term" value="P:protein transport by the Tat complex"/>
    <property type="evidence" value="ECO:0007669"/>
    <property type="project" value="UniProtKB-UniRule"/>
</dbReference>
<dbReference type="HAMAP" id="MF_00237">
    <property type="entry name" value="TatB"/>
    <property type="match status" value="1"/>
</dbReference>
<dbReference type="InterPro" id="IPR003369">
    <property type="entry name" value="TatA/B/E"/>
</dbReference>
<sequence>MFDIGFWELLVIGVIALLVLGPERLPAAVRSTSRTIRGIKAVATNFRNEMEQQLNAQELHEHLRQAEQGDMKNLSPEVKQSVDQLKKAAESVRKPYDSDV</sequence>
<keyword evidence="7 9" id="KW-0811">Translocation</keyword>
<keyword evidence="3 9" id="KW-1003">Cell membrane</keyword>
<evidence type="ECO:0000256" key="8">
    <source>
        <dbReference type="ARBA" id="ARBA00023136"/>
    </source>
</evidence>
<organism evidence="11 12">
    <name type="scientific">Saliniradius amylolyticus</name>
    <dbReference type="NCBI Taxonomy" id="2183582"/>
    <lineage>
        <taxon>Bacteria</taxon>
        <taxon>Pseudomonadati</taxon>
        <taxon>Pseudomonadota</taxon>
        <taxon>Gammaproteobacteria</taxon>
        <taxon>Alteromonadales</taxon>
        <taxon>Alteromonadaceae</taxon>
        <taxon>Saliniradius</taxon>
    </lineage>
</organism>
<comment type="subunit">
    <text evidence="9">The Tat system comprises two distinct complexes: a TatABC complex, containing multiple copies of TatA, TatB and TatC subunits, and a separate TatA complex, containing only TatA subunits. Substrates initially bind to the TatABC complex, which probably triggers association of the separate TatA complex to form the active translocon.</text>
</comment>
<keyword evidence="8 9" id="KW-0472">Membrane</keyword>
<evidence type="ECO:0000256" key="2">
    <source>
        <dbReference type="ARBA" id="ARBA00022448"/>
    </source>
</evidence>
<feature type="region of interest" description="Disordered" evidence="10">
    <location>
        <begin position="65"/>
        <end position="100"/>
    </location>
</feature>
<evidence type="ECO:0000313" key="12">
    <source>
        <dbReference type="Proteomes" id="UP000245728"/>
    </source>
</evidence>
<evidence type="ECO:0000256" key="7">
    <source>
        <dbReference type="ARBA" id="ARBA00023010"/>
    </source>
</evidence>